<dbReference type="GO" id="GO:0005634">
    <property type="term" value="C:nucleus"/>
    <property type="evidence" value="ECO:0007669"/>
    <property type="project" value="UniProtKB-SubCell"/>
</dbReference>
<keyword evidence="3" id="KW-0863">Zinc-finger</keyword>
<keyword evidence="11" id="KW-1185">Reference proteome</keyword>
<evidence type="ECO:0000256" key="5">
    <source>
        <dbReference type="ARBA" id="ARBA00023015"/>
    </source>
</evidence>
<evidence type="ECO:0000256" key="3">
    <source>
        <dbReference type="ARBA" id="ARBA00022771"/>
    </source>
</evidence>
<evidence type="ECO:0000313" key="10">
    <source>
        <dbReference type="EMBL" id="KAK3308632.1"/>
    </source>
</evidence>
<dbReference type="GO" id="GO:0008270">
    <property type="term" value="F:zinc ion binding"/>
    <property type="evidence" value="ECO:0007669"/>
    <property type="project" value="UniProtKB-KW"/>
</dbReference>
<reference evidence="10" key="1">
    <citation type="journal article" date="2023" name="Mol. Phylogenet. Evol.">
        <title>Genome-scale phylogeny and comparative genomics of the fungal order Sordariales.</title>
        <authorList>
            <person name="Hensen N."/>
            <person name="Bonometti L."/>
            <person name="Westerberg I."/>
            <person name="Brannstrom I.O."/>
            <person name="Guillou S."/>
            <person name="Cros-Aarteil S."/>
            <person name="Calhoun S."/>
            <person name="Haridas S."/>
            <person name="Kuo A."/>
            <person name="Mondo S."/>
            <person name="Pangilinan J."/>
            <person name="Riley R."/>
            <person name="LaButti K."/>
            <person name="Andreopoulos B."/>
            <person name="Lipzen A."/>
            <person name="Chen C."/>
            <person name="Yan M."/>
            <person name="Daum C."/>
            <person name="Ng V."/>
            <person name="Clum A."/>
            <person name="Steindorff A."/>
            <person name="Ohm R.A."/>
            <person name="Martin F."/>
            <person name="Silar P."/>
            <person name="Natvig D.O."/>
            <person name="Lalanne C."/>
            <person name="Gautier V."/>
            <person name="Ament-Velasquez S.L."/>
            <person name="Kruys A."/>
            <person name="Hutchinson M.I."/>
            <person name="Powell A.J."/>
            <person name="Barry K."/>
            <person name="Miller A.N."/>
            <person name="Grigoriev I.V."/>
            <person name="Debuchy R."/>
            <person name="Gladieux P."/>
            <person name="Hiltunen Thoren M."/>
            <person name="Johannesson H."/>
        </authorList>
    </citation>
    <scope>NUCLEOTIDE SEQUENCE</scope>
    <source>
        <strain evidence="10">CBS 333.67</strain>
    </source>
</reference>
<comment type="caution">
    <text evidence="10">The sequence shown here is derived from an EMBL/GenBank/DDBJ whole genome shotgun (WGS) entry which is preliminary data.</text>
</comment>
<reference evidence="10" key="2">
    <citation type="submission" date="2023-06" db="EMBL/GenBank/DDBJ databases">
        <authorList>
            <consortium name="Lawrence Berkeley National Laboratory"/>
            <person name="Mondo S.J."/>
            <person name="Hensen N."/>
            <person name="Bonometti L."/>
            <person name="Westerberg I."/>
            <person name="Brannstrom I.O."/>
            <person name="Guillou S."/>
            <person name="Cros-Aarteil S."/>
            <person name="Calhoun S."/>
            <person name="Haridas S."/>
            <person name="Kuo A."/>
            <person name="Pangilinan J."/>
            <person name="Riley R."/>
            <person name="Labutti K."/>
            <person name="Andreopoulos B."/>
            <person name="Lipzen A."/>
            <person name="Chen C."/>
            <person name="Yanf M."/>
            <person name="Daum C."/>
            <person name="Ng V."/>
            <person name="Clum A."/>
            <person name="Steindorff A."/>
            <person name="Ohm R."/>
            <person name="Martin F."/>
            <person name="Silar P."/>
            <person name="Natvig D."/>
            <person name="Lalanne C."/>
            <person name="Gautier V."/>
            <person name="Ament-Velasquez S.L."/>
            <person name="Kruys A."/>
            <person name="Hutchinson M.I."/>
            <person name="Powell A.J."/>
            <person name="Barry K."/>
            <person name="Miller A.N."/>
            <person name="Grigoriev I.V."/>
            <person name="Debuchy R."/>
            <person name="Gladieux P."/>
            <person name="Thoren M.H."/>
            <person name="Johannesson H."/>
        </authorList>
    </citation>
    <scope>NUCLEOTIDE SEQUENCE</scope>
    <source>
        <strain evidence="10">CBS 333.67</strain>
    </source>
</reference>
<name>A0AAJ0GYR3_9PEZI</name>
<feature type="region of interest" description="Disordered" evidence="8">
    <location>
        <begin position="234"/>
        <end position="331"/>
    </location>
</feature>
<dbReference type="Proteomes" id="UP001273166">
    <property type="component" value="Unassembled WGS sequence"/>
</dbReference>
<feature type="compositionally biased region" description="Basic and acidic residues" evidence="8">
    <location>
        <begin position="237"/>
        <end position="253"/>
    </location>
</feature>
<evidence type="ECO:0000256" key="1">
    <source>
        <dbReference type="ARBA" id="ARBA00004123"/>
    </source>
</evidence>
<protein>
    <submittedName>
        <fullName evidence="10">Asx homology domain-containing protein</fullName>
    </submittedName>
</protein>
<feature type="compositionally biased region" description="Low complexity" evidence="8">
    <location>
        <begin position="83"/>
        <end position="98"/>
    </location>
</feature>
<proteinExistence type="predicted"/>
<evidence type="ECO:0000259" key="9">
    <source>
        <dbReference type="PROSITE" id="PS51916"/>
    </source>
</evidence>
<dbReference type="GeneID" id="87883401"/>
<evidence type="ECO:0000256" key="8">
    <source>
        <dbReference type="SAM" id="MobiDB-lite"/>
    </source>
</evidence>
<evidence type="ECO:0000256" key="2">
    <source>
        <dbReference type="ARBA" id="ARBA00022723"/>
    </source>
</evidence>
<keyword evidence="5" id="KW-0805">Transcription regulation</keyword>
<dbReference type="Pfam" id="PF13919">
    <property type="entry name" value="ASXH"/>
    <property type="match status" value="1"/>
</dbReference>
<feature type="compositionally biased region" description="Low complexity" evidence="8">
    <location>
        <begin position="270"/>
        <end position="295"/>
    </location>
</feature>
<dbReference type="AlphaFoldDB" id="A0AAJ0GYR3"/>
<keyword evidence="4" id="KW-0862">Zinc</keyword>
<comment type="subcellular location">
    <subcellularLocation>
        <location evidence="1">Nucleus</location>
    </subcellularLocation>
</comment>
<feature type="domain" description="DEUBAD" evidence="9">
    <location>
        <begin position="125"/>
        <end position="239"/>
    </location>
</feature>
<keyword evidence="7" id="KW-0539">Nucleus</keyword>
<accession>A0AAJ0GYR3</accession>
<evidence type="ECO:0000256" key="6">
    <source>
        <dbReference type="ARBA" id="ARBA00023163"/>
    </source>
</evidence>
<keyword evidence="2" id="KW-0479">Metal-binding</keyword>
<keyword evidence="6" id="KW-0804">Transcription</keyword>
<dbReference type="RefSeq" id="XP_062724412.1">
    <property type="nucleotide sequence ID" value="XM_062864572.1"/>
</dbReference>
<dbReference type="PROSITE" id="PS51916">
    <property type="entry name" value="DEUBAD"/>
    <property type="match status" value="1"/>
</dbReference>
<evidence type="ECO:0000313" key="11">
    <source>
        <dbReference type="Proteomes" id="UP001273166"/>
    </source>
</evidence>
<gene>
    <name evidence="10" type="ORF">B0T15DRAFT_391169</name>
</gene>
<dbReference type="EMBL" id="JAUDZG010000002">
    <property type="protein sequence ID" value="KAK3308632.1"/>
    <property type="molecule type" value="Genomic_DNA"/>
</dbReference>
<evidence type="ECO:0000256" key="4">
    <source>
        <dbReference type="ARBA" id="ARBA00022833"/>
    </source>
</evidence>
<organism evidence="10 11">
    <name type="scientific">Chaetomium strumarium</name>
    <dbReference type="NCBI Taxonomy" id="1170767"/>
    <lineage>
        <taxon>Eukaryota</taxon>
        <taxon>Fungi</taxon>
        <taxon>Dikarya</taxon>
        <taxon>Ascomycota</taxon>
        <taxon>Pezizomycotina</taxon>
        <taxon>Sordariomycetes</taxon>
        <taxon>Sordariomycetidae</taxon>
        <taxon>Sordariales</taxon>
        <taxon>Chaetomiaceae</taxon>
        <taxon>Chaetomium</taxon>
    </lineage>
</organism>
<dbReference type="InterPro" id="IPR028020">
    <property type="entry name" value="ASX_DEUBAD_dom"/>
</dbReference>
<sequence>MTDRSSSPLSSPPPESVINVATGSPARSTKDILDSAGRAESPAVPVPSPAVIANINADASEPVRKRSAGSDRSTVQKRKAKPARLPAPAKRARAPPAAKRSRPPPPARTSARNRKWEAPFVYTDSKSPLTKADLRSILLLPQAWDVLAQEEKQVVLAKFPNDTHILDVGTPDARPNLVSLRNDDNFRHDCARYRENLESGWHDEEWLRQAWVAHEKMKRGDYDQFLREQFEADWETELPKESKPEGPKSDHGMEAGPSKSEQVALERTSGGAPITPITPITPEPAGGGSSQQQSQNVEVAMGKGRVPAVEDGERPSQPTGDDDETPIHASG</sequence>
<feature type="region of interest" description="Disordered" evidence="8">
    <location>
        <begin position="1"/>
        <end position="115"/>
    </location>
</feature>
<dbReference type="InterPro" id="IPR044867">
    <property type="entry name" value="DEUBAD_dom"/>
</dbReference>
<evidence type="ECO:0000256" key="7">
    <source>
        <dbReference type="ARBA" id="ARBA00023242"/>
    </source>
</evidence>